<sequence>MAEERQHGQQSRDIFSEAVDAETDWNGLISKMEQNQGTIDDFKKLMYKCQSKRKEIVSVLLKHCSDHETNELRNQQLIQVANECLHFLNKTCAILGNGHSLTKEILSTNKEKLSICVKDELFGMKKDIDFLGKLCSFFSESQNQNISKYLAQLDFLSVLPSFHSFDFLKEHDDCVRFLEKLKSGSCESNGLKPIMITDWDGTMKDYCSRYATNLQPIYSAISLAKFSQAYTRHSAVLTAGPLRGPGILDLIALPKDGPIVFGGSWGREWWFDGKRIVHDEGISDAGLTALDSLSEKMATLLQDNEYAHFAIIGSGIQRKVDRLTLGVQTVSKHVDGALSQKYQNEVIQLVKRVDPNSQFLHFAPSNGCEVEVVVHEEGKVWNKAEGMAKIIGTLGESLEKGTVLICGDTPSDLPMVEFGKSKNSTGVMALFVTCDKVLQERVREIVEDSDRCCFVSTPDVIHASMMTVLLKAKKMAEVDSELGGKN</sequence>
<organism evidence="3 4">
    <name type="scientific">Heterodera schachtii</name>
    <name type="common">Sugarbeet cyst nematode worm</name>
    <name type="synonym">Tylenchus schachtii</name>
    <dbReference type="NCBI Taxonomy" id="97005"/>
    <lineage>
        <taxon>Eukaryota</taxon>
        <taxon>Metazoa</taxon>
        <taxon>Ecdysozoa</taxon>
        <taxon>Nematoda</taxon>
        <taxon>Chromadorea</taxon>
        <taxon>Rhabditida</taxon>
        <taxon>Tylenchina</taxon>
        <taxon>Tylenchomorpha</taxon>
        <taxon>Tylenchoidea</taxon>
        <taxon>Heteroderidae</taxon>
        <taxon>Heteroderinae</taxon>
        <taxon>Heterodera</taxon>
    </lineage>
</organism>
<comment type="caution">
    <text evidence="3">The sequence shown here is derived from an EMBL/GenBank/DDBJ whole genome shotgun (WGS) entry which is preliminary data.</text>
</comment>
<dbReference type="Proteomes" id="UP001620645">
    <property type="component" value="Unassembled WGS sequence"/>
</dbReference>
<gene>
    <name evidence="3" type="ORF">niasHS_014762</name>
</gene>
<dbReference type="AlphaFoldDB" id="A0ABD2IMB9"/>
<name>A0ABD2IMB9_HETSC</name>
<dbReference type="Gene3D" id="3.30.70.3080">
    <property type="match status" value="1"/>
</dbReference>
<dbReference type="Pfam" id="PF18572">
    <property type="entry name" value="T6PP_N"/>
    <property type="match status" value="1"/>
</dbReference>
<dbReference type="InterPro" id="IPR023214">
    <property type="entry name" value="HAD_sf"/>
</dbReference>
<dbReference type="Gene3D" id="1.20.58.1800">
    <property type="match status" value="1"/>
</dbReference>
<dbReference type="InterPro" id="IPR049063">
    <property type="entry name" value="T6PP_C"/>
</dbReference>
<accession>A0ABD2IMB9</accession>
<proteinExistence type="predicted"/>
<dbReference type="InterPro" id="IPR041064">
    <property type="entry name" value="T6PP_helical"/>
</dbReference>
<evidence type="ECO:0000313" key="4">
    <source>
        <dbReference type="Proteomes" id="UP001620645"/>
    </source>
</evidence>
<dbReference type="EMBL" id="JBICCN010000309">
    <property type="protein sequence ID" value="KAL3078980.1"/>
    <property type="molecule type" value="Genomic_DNA"/>
</dbReference>
<keyword evidence="4" id="KW-1185">Reference proteome</keyword>
<reference evidence="3 4" key="1">
    <citation type="submission" date="2024-10" db="EMBL/GenBank/DDBJ databases">
        <authorList>
            <person name="Kim D."/>
        </authorList>
    </citation>
    <scope>NUCLEOTIDE SEQUENCE [LARGE SCALE GENOMIC DNA]</scope>
    <source>
        <strain evidence="3">Taebaek</strain>
    </source>
</reference>
<feature type="domain" description="Trehalose-6-phosphate phosphatase helical bundle" evidence="1">
    <location>
        <begin position="38"/>
        <end position="147"/>
    </location>
</feature>
<protein>
    <recommendedName>
        <fullName evidence="5">Trehalose-phosphatase</fullName>
    </recommendedName>
</protein>
<dbReference type="Gene3D" id="3.40.50.1000">
    <property type="entry name" value="HAD superfamily/HAD-like"/>
    <property type="match status" value="1"/>
</dbReference>
<feature type="domain" description="Trehalose-6-phosphate phosphatase C-terminal" evidence="2">
    <location>
        <begin position="195"/>
        <end position="461"/>
    </location>
</feature>
<evidence type="ECO:0008006" key="5">
    <source>
        <dbReference type="Google" id="ProtNLM"/>
    </source>
</evidence>
<evidence type="ECO:0000313" key="3">
    <source>
        <dbReference type="EMBL" id="KAL3078980.1"/>
    </source>
</evidence>
<evidence type="ECO:0000259" key="2">
    <source>
        <dbReference type="Pfam" id="PF21141"/>
    </source>
</evidence>
<evidence type="ECO:0000259" key="1">
    <source>
        <dbReference type="Pfam" id="PF18572"/>
    </source>
</evidence>
<dbReference type="Pfam" id="PF21141">
    <property type="entry name" value="T6PP_C"/>
    <property type="match status" value="1"/>
</dbReference>